<accession>K7YSP3</accession>
<name>K7YSP3_9PROT</name>
<dbReference type="EMBL" id="CP003539">
    <property type="protein sequence ID" value="AFX99564.1"/>
    <property type="molecule type" value="Genomic_DNA"/>
</dbReference>
<organism evidence="1 2">
    <name type="scientific">Candidatus Endolissoclinum faulkneri L2</name>
    <dbReference type="NCBI Taxonomy" id="1193729"/>
    <lineage>
        <taxon>Bacteria</taxon>
        <taxon>Pseudomonadati</taxon>
        <taxon>Pseudomonadota</taxon>
        <taxon>Alphaproteobacteria</taxon>
        <taxon>Rhodospirillales</taxon>
        <taxon>Rhodospirillaceae</taxon>
        <taxon>Candidatus Endolissoclinum</taxon>
    </lineage>
</organism>
<dbReference type="Proteomes" id="UP000010077">
    <property type="component" value="Chromosome"/>
</dbReference>
<proteinExistence type="predicted"/>
<evidence type="ECO:0000313" key="1">
    <source>
        <dbReference type="EMBL" id="AFX99564.1"/>
    </source>
</evidence>
<dbReference type="KEGG" id="thal:A1OE_1395"/>
<dbReference type="AlphaFoldDB" id="K7YSP3"/>
<protein>
    <submittedName>
        <fullName evidence="1">Uncharacterized protein</fullName>
    </submittedName>
</protein>
<keyword evidence="2" id="KW-1185">Reference proteome</keyword>
<sequence length="38" mass="4668">MVILLILDITPEQFLMLWLNCFRIKPIDNLRFRMLISF</sequence>
<evidence type="ECO:0000313" key="2">
    <source>
        <dbReference type="Proteomes" id="UP000010077"/>
    </source>
</evidence>
<dbReference type="HOGENOM" id="CLU_3326034_0_0_5"/>
<gene>
    <name evidence="1" type="ORF">A1OE_1395</name>
</gene>
<reference evidence="1 2" key="1">
    <citation type="journal article" date="2012" name="Proc. Natl. Acad. Sci. U.S.A.">
        <title>Genome streamlining and chemical defense in a coral reef symbiosis.</title>
        <authorList>
            <person name="Kwan J.C."/>
            <person name="Donia M.S."/>
            <person name="Han A.W."/>
            <person name="Hirose E."/>
            <person name="Haygood M.G."/>
            <person name="Schmidt E.W."/>
        </authorList>
    </citation>
    <scope>NUCLEOTIDE SEQUENCE [LARGE SCALE GENOMIC DNA]</scope>
    <source>
        <strain evidence="1 2">L2</strain>
    </source>
</reference>